<dbReference type="Proteomes" id="UP000314294">
    <property type="component" value="Unassembled WGS sequence"/>
</dbReference>
<name>A0A4Z2FVW1_9TELE</name>
<keyword evidence="2" id="KW-1185">Reference proteome</keyword>
<comment type="caution">
    <text evidence="1">The sequence shown here is derived from an EMBL/GenBank/DDBJ whole genome shotgun (WGS) entry which is preliminary data.</text>
</comment>
<reference evidence="1 2" key="1">
    <citation type="submission" date="2019-03" db="EMBL/GenBank/DDBJ databases">
        <title>First draft genome of Liparis tanakae, snailfish: a comprehensive survey of snailfish specific genes.</title>
        <authorList>
            <person name="Kim W."/>
            <person name="Song I."/>
            <person name="Jeong J.-H."/>
            <person name="Kim D."/>
            <person name="Kim S."/>
            <person name="Ryu S."/>
            <person name="Song J.Y."/>
            <person name="Lee S.K."/>
        </authorList>
    </citation>
    <scope>NUCLEOTIDE SEQUENCE [LARGE SCALE GENOMIC DNA]</scope>
    <source>
        <tissue evidence="1">Muscle</tissue>
    </source>
</reference>
<proteinExistence type="predicted"/>
<gene>
    <name evidence="1" type="ORF">EYF80_044419</name>
</gene>
<sequence length="126" mass="14250">MESCSWSLAHGVLPTESFPSSCSRRVVPGYVSWCCQQVVIRPQTVFLCIQRIINILSAYLRRLVNLCCDFCSTFTALLLHLHSSSAPPSQLFCSTFTALLLRHLRTRLSVVMFEGLCFVFCFYGNT</sequence>
<evidence type="ECO:0000313" key="1">
    <source>
        <dbReference type="EMBL" id="TNN45398.1"/>
    </source>
</evidence>
<dbReference type="AlphaFoldDB" id="A0A4Z2FVW1"/>
<organism evidence="1 2">
    <name type="scientific">Liparis tanakae</name>
    <name type="common">Tanaka's snailfish</name>
    <dbReference type="NCBI Taxonomy" id="230148"/>
    <lineage>
        <taxon>Eukaryota</taxon>
        <taxon>Metazoa</taxon>
        <taxon>Chordata</taxon>
        <taxon>Craniata</taxon>
        <taxon>Vertebrata</taxon>
        <taxon>Euteleostomi</taxon>
        <taxon>Actinopterygii</taxon>
        <taxon>Neopterygii</taxon>
        <taxon>Teleostei</taxon>
        <taxon>Neoteleostei</taxon>
        <taxon>Acanthomorphata</taxon>
        <taxon>Eupercaria</taxon>
        <taxon>Perciformes</taxon>
        <taxon>Cottioidei</taxon>
        <taxon>Cottales</taxon>
        <taxon>Liparidae</taxon>
        <taxon>Liparis</taxon>
    </lineage>
</organism>
<dbReference type="EMBL" id="SRLO01000849">
    <property type="protein sequence ID" value="TNN45398.1"/>
    <property type="molecule type" value="Genomic_DNA"/>
</dbReference>
<accession>A0A4Z2FVW1</accession>
<protein>
    <submittedName>
        <fullName evidence="1">Uncharacterized protein</fullName>
    </submittedName>
</protein>
<evidence type="ECO:0000313" key="2">
    <source>
        <dbReference type="Proteomes" id="UP000314294"/>
    </source>
</evidence>